<evidence type="ECO:0000313" key="4">
    <source>
        <dbReference type="EMBL" id="MBP3983360.1"/>
    </source>
</evidence>
<reference evidence="4" key="2">
    <citation type="submission" date="2021-03" db="EMBL/GenBank/DDBJ databases">
        <authorList>
            <person name="Cao W."/>
        </authorList>
    </citation>
    <scope>NUCLEOTIDE SEQUENCE</scope>
    <source>
        <strain evidence="4">110414</strain>
    </source>
</reference>
<accession>A0A940WZ81</accession>
<name>A0A940WZ81_9GAMM</name>
<dbReference type="RefSeq" id="WP_210535213.1">
    <property type="nucleotide sequence ID" value="NZ_JAGKTC010000001.1"/>
</dbReference>
<protein>
    <submittedName>
        <fullName evidence="4">Damage-inducible protein DinB</fullName>
    </submittedName>
</protein>
<evidence type="ECO:0000256" key="3">
    <source>
        <dbReference type="PIRSR" id="PIRSR607837-1"/>
    </source>
</evidence>
<comment type="caution">
    <text evidence="4">The sequence shown here is derived from an EMBL/GenBank/DDBJ whole genome shotgun (WGS) entry which is preliminary data.</text>
</comment>
<dbReference type="SUPFAM" id="SSF109854">
    <property type="entry name" value="DinB/YfiT-like putative metalloenzymes"/>
    <property type="match status" value="1"/>
</dbReference>
<evidence type="ECO:0000256" key="1">
    <source>
        <dbReference type="ARBA" id="ARBA00008635"/>
    </source>
</evidence>
<evidence type="ECO:0000256" key="2">
    <source>
        <dbReference type="ARBA" id="ARBA00022723"/>
    </source>
</evidence>
<comment type="similarity">
    <text evidence="1">Belongs to the DinB family.</text>
</comment>
<feature type="binding site" evidence="3">
    <location>
        <position position="130"/>
    </location>
    <ligand>
        <name>a divalent metal cation</name>
        <dbReference type="ChEBI" id="CHEBI:60240"/>
    </ligand>
</feature>
<dbReference type="InterPro" id="IPR007837">
    <property type="entry name" value="DinB"/>
</dbReference>
<dbReference type="InterPro" id="IPR034660">
    <property type="entry name" value="DinB/YfiT-like"/>
</dbReference>
<sequence length="174" mass="19308">MQATLKRLFQYKAWANDALLTSLARLGEESQITQLAVKALSHTYIVDRIFAAHLRRGNHSYASANASQLPMLTDLSADIRRSDRDYVEYVSTLDADQMAERIDFIFTDDAPGRMSREEMLMHLIVHGAGHRGQVSALMLLNSLPPANDGFTTYLHAAEASLRGRGEQAAATSTR</sequence>
<evidence type="ECO:0000313" key="5">
    <source>
        <dbReference type="Proteomes" id="UP000673447"/>
    </source>
</evidence>
<keyword evidence="5" id="KW-1185">Reference proteome</keyword>
<dbReference type="PANTHER" id="PTHR37302">
    <property type="entry name" value="SLR1116 PROTEIN"/>
    <property type="match status" value="1"/>
</dbReference>
<dbReference type="AlphaFoldDB" id="A0A940WZ81"/>
<dbReference type="GO" id="GO:0046872">
    <property type="term" value="F:metal ion binding"/>
    <property type="evidence" value="ECO:0007669"/>
    <property type="project" value="UniProtKB-KW"/>
</dbReference>
<reference evidence="4" key="1">
    <citation type="journal article" date="2016" name="Int. J. Syst. Evol. Microbiol.">
        <title>Pseudoxanthomonas helianthi sp. nov., isolated from roots of Jerusalem artichoke (Helianthus tuberosus).</title>
        <authorList>
            <person name="Kittiwongwattana C."/>
            <person name="Thawai C."/>
        </authorList>
    </citation>
    <scope>NUCLEOTIDE SEQUENCE</scope>
    <source>
        <strain evidence="4">110414</strain>
    </source>
</reference>
<keyword evidence="2 3" id="KW-0479">Metal-binding</keyword>
<dbReference type="Gene3D" id="1.20.120.450">
    <property type="entry name" value="dinb family like domain"/>
    <property type="match status" value="1"/>
</dbReference>
<proteinExistence type="inferred from homology"/>
<dbReference type="PANTHER" id="PTHR37302:SF1">
    <property type="entry name" value="PROTEIN DINB"/>
    <property type="match status" value="1"/>
</dbReference>
<gene>
    <name evidence="4" type="ORF">J5837_02900</name>
</gene>
<dbReference type="Pfam" id="PF05163">
    <property type="entry name" value="DinB"/>
    <property type="match status" value="1"/>
</dbReference>
<organism evidence="4 5">
    <name type="scientific">Pseudoxanthomonas helianthi</name>
    <dbReference type="NCBI Taxonomy" id="1453541"/>
    <lineage>
        <taxon>Bacteria</taxon>
        <taxon>Pseudomonadati</taxon>
        <taxon>Pseudomonadota</taxon>
        <taxon>Gammaproteobacteria</taxon>
        <taxon>Lysobacterales</taxon>
        <taxon>Lysobacteraceae</taxon>
        <taxon>Pseudoxanthomonas</taxon>
    </lineage>
</organism>
<feature type="binding site" evidence="3">
    <location>
        <position position="126"/>
    </location>
    <ligand>
        <name>a divalent metal cation</name>
        <dbReference type="ChEBI" id="CHEBI:60240"/>
    </ligand>
</feature>
<dbReference type="EMBL" id="JAGKTC010000001">
    <property type="protein sequence ID" value="MBP3983360.1"/>
    <property type="molecule type" value="Genomic_DNA"/>
</dbReference>
<feature type="binding site" evidence="3">
    <location>
        <position position="42"/>
    </location>
    <ligand>
        <name>a divalent metal cation</name>
        <dbReference type="ChEBI" id="CHEBI:60240"/>
    </ligand>
</feature>
<dbReference type="Proteomes" id="UP000673447">
    <property type="component" value="Unassembled WGS sequence"/>
</dbReference>